<keyword evidence="2" id="KW-1185">Reference proteome</keyword>
<dbReference type="InParanoid" id="A0A2P5BU90"/>
<name>A0A2P5BU90_TREOI</name>
<reference evidence="2" key="1">
    <citation type="submission" date="2016-06" db="EMBL/GenBank/DDBJ databases">
        <title>Parallel loss of symbiosis genes in relatives of nitrogen-fixing non-legume Parasponia.</title>
        <authorList>
            <person name="Van Velzen R."/>
            <person name="Holmer R."/>
            <person name="Bu F."/>
            <person name="Rutten L."/>
            <person name="Van Zeijl A."/>
            <person name="Liu W."/>
            <person name="Santuari L."/>
            <person name="Cao Q."/>
            <person name="Sharma T."/>
            <person name="Shen D."/>
            <person name="Roswanjaya Y."/>
            <person name="Wardhani T."/>
            <person name="Kalhor M.S."/>
            <person name="Jansen J."/>
            <person name="Van den Hoogen J."/>
            <person name="Gungor B."/>
            <person name="Hartog M."/>
            <person name="Hontelez J."/>
            <person name="Verver J."/>
            <person name="Yang W.-C."/>
            <person name="Schijlen E."/>
            <person name="Repin R."/>
            <person name="Schilthuizen M."/>
            <person name="Schranz E."/>
            <person name="Heidstra R."/>
            <person name="Miyata K."/>
            <person name="Fedorova E."/>
            <person name="Kohlen W."/>
            <person name="Bisseling T."/>
            <person name="Smit S."/>
            <person name="Geurts R."/>
        </authorList>
    </citation>
    <scope>NUCLEOTIDE SEQUENCE [LARGE SCALE GENOMIC DNA]</scope>
    <source>
        <strain evidence="2">cv. RG33-2</strain>
    </source>
</reference>
<dbReference type="EMBL" id="JXTC01000461">
    <property type="protein sequence ID" value="PON52343.1"/>
    <property type="molecule type" value="Genomic_DNA"/>
</dbReference>
<protein>
    <submittedName>
        <fullName evidence="1">Uncharacterized protein</fullName>
    </submittedName>
</protein>
<gene>
    <name evidence="1" type="ORF">TorRG33x02_308710</name>
</gene>
<evidence type="ECO:0000313" key="2">
    <source>
        <dbReference type="Proteomes" id="UP000237000"/>
    </source>
</evidence>
<proteinExistence type="predicted"/>
<dbReference type="OrthoDB" id="10450939at2759"/>
<organism evidence="1 2">
    <name type="scientific">Trema orientale</name>
    <name type="common">Charcoal tree</name>
    <name type="synonym">Celtis orientalis</name>
    <dbReference type="NCBI Taxonomy" id="63057"/>
    <lineage>
        <taxon>Eukaryota</taxon>
        <taxon>Viridiplantae</taxon>
        <taxon>Streptophyta</taxon>
        <taxon>Embryophyta</taxon>
        <taxon>Tracheophyta</taxon>
        <taxon>Spermatophyta</taxon>
        <taxon>Magnoliopsida</taxon>
        <taxon>eudicotyledons</taxon>
        <taxon>Gunneridae</taxon>
        <taxon>Pentapetalae</taxon>
        <taxon>rosids</taxon>
        <taxon>fabids</taxon>
        <taxon>Rosales</taxon>
        <taxon>Cannabaceae</taxon>
        <taxon>Trema</taxon>
    </lineage>
</organism>
<comment type="caution">
    <text evidence="1">The sequence shown here is derived from an EMBL/GenBank/DDBJ whole genome shotgun (WGS) entry which is preliminary data.</text>
</comment>
<evidence type="ECO:0000313" key="1">
    <source>
        <dbReference type="EMBL" id="PON52343.1"/>
    </source>
</evidence>
<dbReference type="Proteomes" id="UP000237000">
    <property type="component" value="Unassembled WGS sequence"/>
</dbReference>
<dbReference type="AlphaFoldDB" id="A0A2P5BU90"/>
<sequence>METHSRNLRRRFSTGASRLLRRILAGARRNRRIIRRGRPDRGRGFGLGAPKIGSLRQIDRPLQAPEPFIGLGLGGCSARLIVVFLVEIPAEFAEYAALSIAGREEVDAVDVVRVGSEVSPARLASELSPRS</sequence>
<accession>A0A2P5BU90</accession>